<dbReference type="RefSeq" id="WP_007341488.1">
    <property type="nucleotide sequence ID" value="NZ_GL878494.1"/>
</dbReference>
<dbReference type="HOGENOM" id="CLU_140176_1_0_4"/>
<name>F2B9Q3_9NEIS</name>
<dbReference type="Proteomes" id="UP000004105">
    <property type="component" value="Unassembled WGS sequence"/>
</dbReference>
<protein>
    <submittedName>
        <fullName evidence="1">Phage transcriptional regulator</fullName>
    </submittedName>
</protein>
<sequence>MTNQVETFLRIGEVKKALGVTSSEAVYSRMREGNPRYDPDMPKSVKVGKRATAWLASEIAAYQQILISRSREAGK</sequence>
<evidence type="ECO:0000313" key="1">
    <source>
        <dbReference type="EMBL" id="EGF11839.1"/>
    </source>
</evidence>
<keyword evidence="2" id="KW-1185">Reference proteome</keyword>
<reference evidence="1 2" key="1">
    <citation type="submission" date="2011-02" db="EMBL/GenBank/DDBJ databases">
        <authorList>
            <person name="Muzny D."/>
            <person name="Qin X."/>
            <person name="Deng J."/>
            <person name="Jiang H."/>
            <person name="Liu Y."/>
            <person name="Qu J."/>
            <person name="Song X.-Z."/>
            <person name="Zhang L."/>
            <person name="Thornton R."/>
            <person name="Coyle M."/>
            <person name="Francisco L."/>
            <person name="Jackson L."/>
            <person name="Javaid M."/>
            <person name="Korchina V."/>
            <person name="Kovar C."/>
            <person name="Mata R."/>
            <person name="Mathew T."/>
            <person name="Ngo R."/>
            <person name="Nguyen L."/>
            <person name="Nguyen N."/>
            <person name="Okwuonu G."/>
            <person name="Ongeri F."/>
            <person name="Pham C."/>
            <person name="Simmons D."/>
            <person name="Wilczek-Boney K."/>
            <person name="Hale W."/>
            <person name="Jakkamsetti A."/>
            <person name="Pham P."/>
            <person name="Ruth R."/>
            <person name="San Lucas F."/>
            <person name="Warren J."/>
            <person name="Zhang J."/>
            <person name="Zhao Z."/>
            <person name="Zhou C."/>
            <person name="Zhu D."/>
            <person name="Lee S."/>
            <person name="Bess C."/>
            <person name="Blankenburg K."/>
            <person name="Forbes L."/>
            <person name="Fu Q."/>
            <person name="Gubbala S."/>
            <person name="Hirani K."/>
            <person name="Jayaseelan J.C."/>
            <person name="Lara F."/>
            <person name="Munidasa M."/>
            <person name="Palculict T."/>
            <person name="Patil S."/>
            <person name="Pu L.-L."/>
            <person name="Saada N."/>
            <person name="Tang L."/>
            <person name="Weissenberger G."/>
            <person name="Zhu Y."/>
            <person name="Hemphill L."/>
            <person name="Shang Y."/>
            <person name="Youmans B."/>
            <person name="Ayvaz T."/>
            <person name="Ross M."/>
            <person name="Santibanez J."/>
            <person name="Aqrawi P."/>
            <person name="Gross S."/>
            <person name="Joshi V."/>
            <person name="Fowler G."/>
            <person name="Nazareth L."/>
            <person name="Reid J."/>
            <person name="Worley K."/>
            <person name="Petrosino J."/>
            <person name="Highlander S."/>
            <person name="Gibbs R."/>
        </authorList>
    </citation>
    <scope>NUCLEOTIDE SEQUENCE [LARGE SCALE GENOMIC DNA]</scope>
    <source>
        <strain evidence="1 2">ATCC BAA-1200</strain>
    </source>
</reference>
<dbReference type="AlphaFoldDB" id="F2B9Q3"/>
<dbReference type="Pfam" id="PF05930">
    <property type="entry name" value="Phage_AlpA"/>
    <property type="match status" value="1"/>
</dbReference>
<accession>F2B9Q3</accession>
<dbReference type="EMBL" id="AFAY01000007">
    <property type="protein sequence ID" value="EGF11839.1"/>
    <property type="molecule type" value="Genomic_DNA"/>
</dbReference>
<dbReference type="InterPro" id="IPR010260">
    <property type="entry name" value="AlpA"/>
</dbReference>
<dbReference type="Gene3D" id="1.10.238.160">
    <property type="match status" value="1"/>
</dbReference>
<proteinExistence type="predicted"/>
<gene>
    <name evidence="1" type="ORF">HMPREF9123_0476</name>
</gene>
<organism evidence="1 2">
    <name type="scientific">Neisseria bacilliformis ATCC BAA-1200</name>
    <dbReference type="NCBI Taxonomy" id="888742"/>
    <lineage>
        <taxon>Bacteria</taxon>
        <taxon>Pseudomonadati</taxon>
        <taxon>Pseudomonadota</taxon>
        <taxon>Betaproteobacteria</taxon>
        <taxon>Neisseriales</taxon>
        <taxon>Neisseriaceae</taxon>
        <taxon>Neisseria</taxon>
    </lineage>
</organism>
<evidence type="ECO:0000313" key="2">
    <source>
        <dbReference type="Proteomes" id="UP000004105"/>
    </source>
</evidence>
<comment type="caution">
    <text evidence="1">The sequence shown here is derived from an EMBL/GenBank/DDBJ whole genome shotgun (WGS) entry which is preliminary data.</text>
</comment>